<evidence type="ECO:0000256" key="1">
    <source>
        <dbReference type="SAM" id="SignalP"/>
    </source>
</evidence>
<name>A0A6B0USG1_IXORI</name>
<organism evidence="2">
    <name type="scientific">Ixodes ricinus</name>
    <name type="common">Common tick</name>
    <name type="synonym">Acarus ricinus</name>
    <dbReference type="NCBI Taxonomy" id="34613"/>
    <lineage>
        <taxon>Eukaryota</taxon>
        <taxon>Metazoa</taxon>
        <taxon>Ecdysozoa</taxon>
        <taxon>Arthropoda</taxon>
        <taxon>Chelicerata</taxon>
        <taxon>Arachnida</taxon>
        <taxon>Acari</taxon>
        <taxon>Parasitiformes</taxon>
        <taxon>Ixodida</taxon>
        <taxon>Ixodoidea</taxon>
        <taxon>Ixodidae</taxon>
        <taxon>Ixodinae</taxon>
        <taxon>Ixodes</taxon>
    </lineage>
</organism>
<feature type="signal peptide" evidence="1">
    <location>
        <begin position="1"/>
        <end position="30"/>
    </location>
</feature>
<dbReference type="EMBL" id="GIFC01010391">
    <property type="protein sequence ID" value="MXU92474.1"/>
    <property type="molecule type" value="Transcribed_RNA"/>
</dbReference>
<sequence length="133" mass="15222">MGRASKNLNSRSLSIALLYLCCHVRWPCDSNSPEQLDDPELRGRYMMQRNLCATHLQTFEAAPILDRYPGVRGHGGAALRRTKEALITPRDRQNILPSSSAFFLWCCTFVKFPRILKGKFHRFHAVLRMTTTA</sequence>
<accession>A0A6B0USG1</accession>
<feature type="chain" id="PRO_5025580888" description="Secreted protein" evidence="1">
    <location>
        <begin position="31"/>
        <end position="133"/>
    </location>
</feature>
<keyword evidence="1" id="KW-0732">Signal</keyword>
<reference evidence="2" key="1">
    <citation type="submission" date="2019-12" db="EMBL/GenBank/DDBJ databases">
        <title>An insight into the sialome of adult female Ixodes ricinus ticks feeding for 6 days.</title>
        <authorList>
            <person name="Perner J."/>
            <person name="Ribeiro J.M.C."/>
        </authorList>
    </citation>
    <scope>NUCLEOTIDE SEQUENCE</scope>
    <source>
        <strain evidence="2">Semi-engorged</strain>
        <tissue evidence="2">Salivary glands</tissue>
    </source>
</reference>
<protein>
    <recommendedName>
        <fullName evidence="3">Secreted protein</fullName>
    </recommendedName>
</protein>
<proteinExistence type="predicted"/>
<evidence type="ECO:0008006" key="3">
    <source>
        <dbReference type="Google" id="ProtNLM"/>
    </source>
</evidence>
<dbReference type="AlphaFoldDB" id="A0A6B0USG1"/>
<evidence type="ECO:0000313" key="2">
    <source>
        <dbReference type="EMBL" id="MXU92474.1"/>
    </source>
</evidence>